<dbReference type="KEGG" id="rhoz:GXP67_22205"/>
<keyword evidence="3" id="KW-1185">Reference proteome</keyword>
<dbReference type="Gene3D" id="3.40.430.10">
    <property type="entry name" value="Dihydrofolate Reductase, subunit A"/>
    <property type="match status" value="1"/>
</dbReference>
<accession>A0A6C0GVD1</accession>
<dbReference type="InterPro" id="IPR024072">
    <property type="entry name" value="DHFR-like_dom_sf"/>
</dbReference>
<dbReference type="EMBL" id="CP048222">
    <property type="protein sequence ID" value="QHT72129.1"/>
    <property type="molecule type" value="Genomic_DNA"/>
</dbReference>
<organism evidence="2 3">
    <name type="scientific">Rhodocytophaga rosea</name>
    <dbReference type="NCBI Taxonomy" id="2704465"/>
    <lineage>
        <taxon>Bacteria</taxon>
        <taxon>Pseudomonadati</taxon>
        <taxon>Bacteroidota</taxon>
        <taxon>Cytophagia</taxon>
        <taxon>Cytophagales</taxon>
        <taxon>Rhodocytophagaceae</taxon>
        <taxon>Rhodocytophaga</taxon>
    </lineage>
</organism>
<dbReference type="GO" id="GO:0009231">
    <property type="term" value="P:riboflavin biosynthetic process"/>
    <property type="evidence" value="ECO:0007669"/>
    <property type="project" value="InterPro"/>
</dbReference>
<dbReference type="AlphaFoldDB" id="A0A6C0GVD1"/>
<sequence>MKNQEGKDIAIFGGACLLASLLDAGLVDEISIAIIPVMLGKGKLMVEELKANVWLSLLNSKTYGNGTIQLSYQVIKKRPK</sequence>
<proteinExistence type="predicted"/>
<dbReference type="GO" id="GO:0008703">
    <property type="term" value="F:5-amino-6-(5-phosphoribosylamino)uracil reductase activity"/>
    <property type="evidence" value="ECO:0007669"/>
    <property type="project" value="InterPro"/>
</dbReference>
<evidence type="ECO:0000259" key="1">
    <source>
        <dbReference type="Pfam" id="PF01872"/>
    </source>
</evidence>
<protein>
    <recommendedName>
        <fullName evidence="1">Bacterial bifunctional deaminase-reductase C-terminal domain-containing protein</fullName>
    </recommendedName>
</protein>
<dbReference type="RefSeq" id="WP_162448023.1">
    <property type="nucleotide sequence ID" value="NZ_CP048222.1"/>
</dbReference>
<gene>
    <name evidence="2" type="ORF">GXP67_22205</name>
</gene>
<dbReference type="InterPro" id="IPR002734">
    <property type="entry name" value="RibDG_C"/>
</dbReference>
<evidence type="ECO:0000313" key="3">
    <source>
        <dbReference type="Proteomes" id="UP000480178"/>
    </source>
</evidence>
<dbReference type="Pfam" id="PF01872">
    <property type="entry name" value="RibD_C"/>
    <property type="match status" value="1"/>
</dbReference>
<evidence type="ECO:0000313" key="2">
    <source>
        <dbReference type="EMBL" id="QHT72129.1"/>
    </source>
</evidence>
<feature type="domain" description="Bacterial bifunctional deaminase-reductase C-terminal" evidence="1">
    <location>
        <begin position="1"/>
        <end position="68"/>
    </location>
</feature>
<dbReference type="Proteomes" id="UP000480178">
    <property type="component" value="Chromosome"/>
</dbReference>
<name>A0A6C0GVD1_9BACT</name>
<dbReference type="SUPFAM" id="SSF53597">
    <property type="entry name" value="Dihydrofolate reductase-like"/>
    <property type="match status" value="1"/>
</dbReference>
<reference evidence="2 3" key="1">
    <citation type="submission" date="2020-01" db="EMBL/GenBank/DDBJ databases">
        <authorList>
            <person name="Kim M.K."/>
        </authorList>
    </citation>
    <scope>NUCLEOTIDE SEQUENCE [LARGE SCALE GENOMIC DNA]</scope>
    <source>
        <strain evidence="2 3">172606-1</strain>
    </source>
</reference>